<name>A0A4R0R8A6_9APHY</name>
<comment type="caution">
    <text evidence="1">The sequence shown here is derived from an EMBL/GenBank/DDBJ whole genome shotgun (WGS) entry which is preliminary data.</text>
</comment>
<organism evidence="1 2">
    <name type="scientific">Steccherinum ochraceum</name>
    <dbReference type="NCBI Taxonomy" id="92696"/>
    <lineage>
        <taxon>Eukaryota</taxon>
        <taxon>Fungi</taxon>
        <taxon>Dikarya</taxon>
        <taxon>Basidiomycota</taxon>
        <taxon>Agaricomycotina</taxon>
        <taxon>Agaricomycetes</taxon>
        <taxon>Polyporales</taxon>
        <taxon>Steccherinaceae</taxon>
        <taxon>Steccherinum</taxon>
    </lineage>
</organism>
<protein>
    <submittedName>
        <fullName evidence="1">Uncharacterized protein</fullName>
    </submittedName>
</protein>
<accession>A0A4R0R8A6</accession>
<dbReference type="Proteomes" id="UP000292702">
    <property type="component" value="Unassembled WGS sequence"/>
</dbReference>
<evidence type="ECO:0000313" key="1">
    <source>
        <dbReference type="EMBL" id="TCD62806.1"/>
    </source>
</evidence>
<keyword evidence="2" id="KW-1185">Reference proteome</keyword>
<evidence type="ECO:0000313" key="2">
    <source>
        <dbReference type="Proteomes" id="UP000292702"/>
    </source>
</evidence>
<reference evidence="1 2" key="1">
    <citation type="submission" date="2018-11" db="EMBL/GenBank/DDBJ databases">
        <title>Genome assembly of Steccherinum ochraceum LE-BIN_3174, the white-rot fungus of the Steccherinaceae family (The Residual Polyporoid clade, Polyporales, Basidiomycota).</title>
        <authorList>
            <person name="Fedorova T.V."/>
            <person name="Glazunova O.A."/>
            <person name="Landesman E.O."/>
            <person name="Moiseenko K.V."/>
            <person name="Psurtseva N.V."/>
            <person name="Savinova O.S."/>
            <person name="Shakhova N.V."/>
            <person name="Tyazhelova T.V."/>
            <person name="Vasina D.V."/>
        </authorList>
    </citation>
    <scope>NUCLEOTIDE SEQUENCE [LARGE SCALE GENOMIC DNA]</scope>
    <source>
        <strain evidence="1 2">LE-BIN_3174</strain>
    </source>
</reference>
<dbReference type="AlphaFoldDB" id="A0A4R0R8A6"/>
<dbReference type="PROSITE" id="PS51257">
    <property type="entry name" value="PROKAR_LIPOPROTEIN"/>
    <property type="match status" value="1"/>
</dbReference>
<proteinExistence type="predicted"/>
<sequence>MPTREVFVVTFESRRNTSHVFTSQACPVIVVAPVVLEQDVSRTQRLVHQQVASPGSCDVGLSQPIWREVVERLFSVDHRRTQQPTFLCERAHADQVPSFLAESRTRSPVLQALLPPSLASYAFSSSSSNLTADF</sequence>
<dbReference type="EMBL" id="RWJN01000344">
    <property type="protein sequence ID" value="TCD62806.1"/>
    <property type="molecule type" value="Genomic_DNA"/>
</dbReference>
<gene>
    <name evidence="1" type="ORF">EIP91_006399</name>
</gene>